<dbReference type="EMBL" id="MT143373">
    <property type="protein sequence ID" value="QJA96135.1"/>
    <property type="molecule type" value="Genomic_DNA"/>
</dbReference>
<accession>A0A6M3JJ20</accession>
<organism evidence="2">
    <name type="scientific">viral metagenome</name>
    <dbReference type="NCBI Taxonomy" id="1070528"/>
    <lineage>
        <taxon>unclassified sequences</taxon>
        <taxon>metagenomes</taxon>
        <taxon>organismal metagenomes</taxon>
    </lineage>
</organism>
<protein>
    <submittedName>
        <fullName evidence="2">Uncharacterized protein</fullName>
    </submittedName>
</protein>
<evidence type="ECO:0000313" key="2">
    <source>
        <dbReference type="EMBL" id="QJA69125.1"/>
    </source>
</evidence>
<evidence type="ECO:0000256" key="1">
    <source>
        <dbReference type="SAM" id="MobiDB-lite"/>
    </source>
</evidence>
<reference evidence="2" key="1">
    <citation type="submission" date="2020-03" db="EMBL/GenBank/DDBJ databases">
        <title>The deep terrestrial virosphere.</title>
        <authorList>
            <person name="Holmfeldt K."/>
            <person name="Nilsson E."/>
            <person name="Simone D."/>
            <person name="Lopez-Fernandez M."/>
            <person name="Wu X."/>
            <person name="de Brujin I."/>
            <person name="Lundin D."/>
            <person name="Andersson A."/>
            <person name="Bertilsson S."/>
            <person name="Dopson M."/>
        </authorList>
    </citation>
    <scope>NUCLEOTIDE SEQUENCE</scope>
    <source>
        <strain evidence="2">MM415A05048</strain>
        <strain evidence="3">MM415B04918</strain>
    </source>
</reference>
<dbReference type="AlphaFoldDB" id="A0A6M3JJ20"/>
<dbReference type="EMBL" id="MT141679">
    <property type="protein sequence ID" value="QJA69125.1"/>
    <property type="molecule type" value="Genomic_DNA"/>
</dbReference>
<name>A0A6M3JJ20_9ZZZZ</name>
<evidence type="ECO:0000313" key="3">
    <source>
        <dbReference type="EMBL" id="QJA96135.1"/>
    </source>
</evidence>
<feature type="region of interest" description="Disordered" evidence="1">
    <location>
        <begin position="1"/>
        <end position="21"/>
    </location>
</feature>
<gene>
    <name evidence="2" type="ORF">MM415A05048_0009</name>
    <name evidence="3" type="ORF">MM415B04918_0012</name>
</gene>
<proteinExistence type="predicted"/>
<sequence>MRGGDLFKTKTKKQIPIPKESKRRKRAHVDYRAICQELWNELVATGRNVCFFCNKEMKKKEGFHHVKGKVEENYLERKWLYPAHNDCHVWHYHQANIEQLMREDWYEGFLEKLRLIDTQSYYKEKNKLNKAELYFEDNSE</sequence>